<dbReference type="Gene3D" id="1.20.1560.10">
    <property type="entry name" value="ABC transporter type 1, transmembrane domain"/>
    <property type="match status" value="1"/>
</dbReference>
<feature type="domain" description="ABC transmembrane type-1" evidence="9">
    <location>
        <begin position="23"/>
        <end position="290"/>
    </location>
</feature>
<gene>
    <name evidence="10" type="ORF">GCM10017579_34790</name>
</gene>
<dbReference type="RefSeq" id="WP_229787151.1">
    <property type="nucleotide sequence ID" value="NZ_BMRK01000001.1"/>
</dbReference>
<reference evidence="10" key="2">
    <citation type="submission" date="2023-01" db="EMBL/GenBank/DDBJ databases">
        <authorList>
            <person name="Sun Q."/>
            <person name="Evtushenko L."/>
        </authorList>
    </citation>
    <scope>NUCLEOTIDE SEQUENCE</scope>
    <source>
        <strain evidence="10">VKM Ac-1246</strain>
    </source>
</reference>
<dbReference type="PANTHER" id="PTHR24221:SF654">
    <property type="entry name" value="ATP-BINDING CASSETTE SUB-FAMILY B MEMBER 6"/>
    <property type="match status" value="1"/>
</dbReference>
<dbReference type="Proteomes" id="UP001142292">
    <property type="component" value="Unassembled WGS sequence"/>
</dbReference>
<feature type="transmembrane region" description="Helical" evidence="7">
    <location>
        <begin position="56"/>
        <end position="74"/>
    </location>
</feature>
<dbReference type="InterPro" id="IPR003593">
    <property type="entry name" value="AAA+_ATPase"/>
</dbReference>
<keyword evidence="3" id="KW-0547">Nucleotide-binding</keyword>
<dbReference type="PROSITE" id="PS00211">
    <property type="entry name" value="ABC_TRANSPORTER_1"/>
    <property type="match status" value="1"/>
</dbReference>
<evidence type="ECO:0000256" key="2">
    <source>
        <dbReference type="ARBA" id="ARBA00022692"/>
    </source>
</evidence>
<name>A0ABQ5T0V0_9ACTN</name>
<evidence type="ECO:0000256" key="3">
    <source>
        <dbReference type="ARBA" id="ARBA00022741"/>
    </source>
</evidence>
<feature type="transmembrane region" description="Helical" evidence="7">
    <location>
        <begin position="271"/>
        <end position="291"/>
    </location>
</feature>
<comment type="caution">
    <text evidence="10">The sequence shown here is derived from an EMBL/GenBank/DDBJ whole genome shotgun (WGS) entry which is preliminary data.</text>
</comment>
<dbReference type="InterPro" id="IPR011527">
    <property type="entry name" value="ABC1_TM_dom"/>
</dbReference>
<evidence type="ECO:0000256" key="6">
    <source>
        <dbReference type="ARBA" id="ARBA00023136"/>
    </source>
</evidence>
<keyword evidence="6 7" id="KW-0472">Membrane</keyword>
<evidence type="ECO:0000313" key="10">
    <source>
        <dbReference type="EMBL" id="GLJ69443.1"/>
    </source>
</evidence>
<dbReference type="PANTHER" id="PTHR24221">
    <property type="entry name" value="ATP-BINDING CASSETTE SUB-FAMILY B"/>
    <property type="match status" value="1"/>
</dbReference>
<keyword evidence="2 7" id="KW-0812">Transmembrane</keyword>
<dbReference type="Pfam" id="PF00664">
    <property type="entry name" value="ABC_membrane"/>
    <property type="match status" value="1"/>
</dbReference>
<dbReference type="Gene3D" id="3.40.50.300">
    <property type="entry name" value="P-loop containing nucleotide triphosphate hydrolases"/>
    <property type="match status" value="1"/>
</dbReference>
<dbReference type="Pfam" id="PF00005">
    <property type="entry name" value="ABC_tran"/>
    <property type="match status" value="1"/>
</dbReference>
<evidence type="ECO:0000313" key="11">
    <source>
        <dbReference type="Proteomes" id="UP001142292"/>
    </source>
</evidence>
<proteinExistence type="predicted"/>
<dbReference type="InterPro" id="IPR027417">
    <property type="entry name" value="P-loop_NTPase"/>
</dbReference>
<feature type="transmembrane region" description="Helical" evidence="7">
    <location>
        <begin position="236"/>
        <end position="265"/>
    </location>
</feature>
<evidence type="ECO:0000256" key="1">
    <source>
        <dbReference type="ARBA" id="ARBA00004651"/>
    </source>
</evidence>
<organism evidence="10 11">
    <name type="scientific">Nocardioides luteus</name>
    <dbReference type="NCBI Taxonomy" id="1844"/>
    <lineage>
        <taxon>Bacteria</taxon>
        <taxon>Bacillati</taxon>
        <taxon>Actinomycetota</taxon>
        <taxon>Actinomycetes</taxon>
        <taxon>Propionibacteriales</taxon>
        <taxon>Nocardioidaceae</taxon>
        <taxon>Nocardioides</taxon>
    </lineage>
</organism>
<sequence length="591" mass="63058">MISIVRLLAALVDRPHRRQLARVVALFVTTGVLQGLAFACVVPVLDAALRQDWDAATTWLSVLLGLFVAHHVALTIGNLDGYDLACDLLDITLARLGEHTVRLPLGWYDRDRTGQLSRMASKGATDIASVPGHLLRPLIAAVVSPVTVVVAMAFWEWRLALALLVGVCAVLAATRLLAVIVGRGEGAYDAAMAEGSARVVEFALNQPALRVFGRTVHGNELVEAALREQKRASRRLLVTGFGGLGIQLLSIQALLTVVIALAVHLSLGGTLAPAAAIGLLVLTVRFVESLIDYGELSSALRIAEGSLQRVLDVLAVPPLPEPAAPGTPVGSGIELSGVGFSYDGETRVLDGVSLTAPPRSLTAVVGPSGSGKSTLLRLVARFHDVTDGSVRLGGVDVRDLGTEALMQRVSIVFQDVYLFEGTLRENVVMSRPDASEEELREAARLARVDDIVERLPHGWQTRIGEAGSTLSGGEKQRVSIARALLKDAPVVLLDEATAALDAENEAAVQSALTALAADRTVIVIAHRLQTVVAADQVVVLDGGRIVERGSHEELLARGGRYLDFWRERTQAEGWRLLEPPQSPERRETHGA</sequence>
<feature type="transmembrane region" description="Helical" evidence="7">
    <location>
        <begin position="20"/>
        <end position="44"/>
    </location>
</feature>
<dbReference type="SMART" id="SM00382">
    <property type="entry name" value="AAA"/>
    <property type="match status" value="1"/>
</dbReference>
<evidence type="ECO:0000259" key="8">
    <source>
        <dbReference type="PROSITE" id="PS50893"/>
    </source>
</evidence>
<dbReference type="InterPro" id="IPR036640">
    <property type="entry name" value="ABC1_TM_sf"/>
</dbReference>
<dbReference type="SUPFAM" id="SSF90123">
    <property type="entry name" value="ABC transporter transmembrane region"/>
    <property type="match status" value="1"/>
</dbReference>
<protein>
    <submittedName>
        <fullName evidence="10">ABC transporter ATP-binding protein</fullName>
    </submittedName>
</protein>
<keyword evidence="5 7" id="KW-1133">Transmembrane helix</keyword>
<dbReference type="PROSITE" id="PS50893">
    <property type="entry name" value="ABC_TRANSPORTER_2"/>
    <property type="match status" value="1"/>
</dbReference>
<reference evidence="10" key="1">
    <citation type="journal article" date="2014" name="Int. J. Syst. Evol. Microbiol.">
        <title>Complete genome of a new Firmicutes species belonging to the dominant human colonic microbiota ('Ruminococcus bicirculans') reveals two chromosomes and a selective capacity to utilize plant glucans.</title>
        <authorList>
            <consortium name="NISC Comparative Sequencing Program"/>
            <person name="Wegmann U."/>
            <person name="Louis P."/>
            <person name="Goesmann A."/>
            <person name="Henrissat B."/>
            <person name="Duncan S.H."/>
            <person name="Flint H.J."/>
        </authorList>
    </citation>
    <scope>NUCLEOTIDE SEQUENCE</scope>
    <source>
        <strain evidence="10">VKM Ac-1246</strain>
    </source>
</reference>
<dbReference type="GO" id="GO:0005524">
    <property type="term" value="F:ATP binding"/>
    <property type="evidence" value="ECO:0007669"/>
    <property type="project" value="UniProtKB-KW"/>
</dbReference>
<keyword evidence="11" id="KW-1185">Reference proteome</keyword>
<dbReference type="SUPFAM" id="SSF52540">
    <property type="entry name" value="P-loop containing nucleoside triphosphate hydrolases"/>
    <property type="match status" value="1"/>
</dbReference>
<dbReference type="InterPro" id="IPR003439">
    <property type="entry name" value="ABC_transporter-like_ATP-bd"/>
</dbReference>
<comment type="subcellular location">
    <subcellularLocation>
        <location evidence="1">Cell membrane</location>
        <topology evidence="1">Multi-pass membrane protein</topology>
    </subcellularLocation>
</comment>
<dbReference type="PROSITE" id="PS50929">
    <property type="entry name" value="ABC_TM1F"/>
    <property type="match status" value="1"/>
</dbReference>
<evidence type="ECO:0000256" key="4">
    <source>
        <dbReference type="ARBA" id="ARBA00022840"/>
    </source>
</evidence>
<dbReference type="EMBL" id="BSEL01000007">
    <property type="protein sequence ID" value="GLJ69443.1"/>
    <property type="molecule type" value="Genomic_DNA"/>
</dbReference>
<feature type="transmembrane region" description="Helical" evidence="7">
    <location>
        <begin position="134"/>
        <end position="155"/>
    </location>
</feature>
<accession>A0ABQ5T0V0</accession>
<evidence type="ECO:0000256" key="7">
    <source>
        <dbReference type="SAM" id="Phobius"/>
    </source>
</evidence>
<dbReference type="InterPro" id="IPR039421">
    <property type="entry name" value="Type_1_exporter"/>
</dbReference>
<feature type="transmembrane region" description="Helical" evidence="7">
    <location>
        <begin position="161"/>
        <end position="182"/>
    </location>
</feature>
<dbReference type="InterPro" id="IPR017871">
    <property type="entry name" value="ABC_transporter-like_CS"/>
</dbReference>
<feature type="domain" description="ABC transporter" evidence="8">
    <location>
        <begin position="333"/>
        <end position="567"/>
    </location>
</feature>
<evidence type="ECO:0000256" key="5">
    <source>
        <dbReference type="ARBA" id="ARBA00022989"/>
    </source>
</evidence>
<keyword evidence="4 10" id="KW-0067">ATP-binding</keyword>
<evidence type="ECO:0000259" key="9">
    <source>
        <dbReference type="PROSITE" id="PS50929"/>
    </source>
</evidence>